<proteinExistence type="predicted"/>
<dbReference type="InterPro" id="IPR050523">
    <property type="entry name" value="AKR_Detox_Biosynth"/>
</dbReference>
<keyword evidence="1" id="KW-0560">Oxidoreductase</keyword>
<dbReference type="PANTHER" id="PTHR43364">
    <property type="entry name" value="NADH-SPECIFIC METHYLGLYOXAL REDUCTASE-RELATED"/>
    <property type="match status" value="1"/>
</dbReference>
<dbReference type="InterPro" id="IPR036812">
    <property type="entry name" value="NAD(P)_OxRdtase_dom_sf"/>
</dbReference>
<reference evidence="3" key="1">
    <citation type="submission" date="2021-01" db="EMBL/GenBank/DDBJ databases">
        <authorList>
            <person name="Corre E."/>
            <person name="Pelletier E."/>
            <person name="Niang G."/>
            <person name="Scheremetjew M."/>
            <person name="Finn R."/>
            <person name="Kale V."/>
            <person name="Holt S."/>
            <person name="Cochrane G."/>
            <person name="Meng A."/>
            <person name="Brown T."/>
            <person name="Cohen L."/>
        </authorList>
    </citation>
    <scope>NUCLEOTIDE SEQUENCE</scope>
    <source>
        <strain evidence="3">CCCM811</strain>
    </source>
</reference>
<dbReference type="GO" id="GO:0016491">
    <property type="term" value="F:oxidoreductase activity"/>
    <property type="evidence" value="ECO:0007669"/>
    <property type="project" value="UniProtKB-KW"/>
</dbReference>
<sequence length="327" mass="37521">MTFQQTNDQKAFGWLPVVDEKGSHEMLDKFVVEGGNFIDTADAYQSSEGVIGRWLSGRVKKDANFREKVVLATKVYFGFGHPNAGGLNRPHILKACDASLQRLQTDYIDLYQVHAADYTVSVKEIMTTMKILIEKGKIMYWGISNWMGSQIMECMWLADKYGLPKPVCLQHNYSLLKRDLDWEIIPIAKRFNISIISWSPLQGGWLTGKFKRDKQPEKNTRVGAAEGNWDLTSWGRWNKDWTWNILNELKKVSEEAKQSMAAVALRWNLQRDGITCPIIGVKRMAHLDDALAVPRFELSKDQMERLNKFSTPEKGTVPYPQEFPSKR</sequence>
<dbReference type="Gene3D" id="3.20.20.100">
    <property type="entry name" value="NADP-dependent oxidoreductase domain"/>
    <property type="match status" value="1"/>
</dbReference>
<gene>
    <name evidence="3" type="ORF">LGLO00237_LOCUS30071</name>
</gene>
<evidence type="ECO:0000313" key="3">
    <source>
        <dbReference type="EMBL" id="CAE0678289.1"/>
    </source>
</evidence>
<dbReference type="InterPro" id="IPR023210">
    <property type="entry name" value="NADP_OxRdtase_dom"/>
</dbReference>
<accession>A0A7S3ZBU0</accession>
<evidence type="ECO:0000256" key="1">
    <source>
        <dbReference type="ARBA" id="ARBA00023002"/>
    </source>
</evidence>
<name>A0A7S3ZBU0_9EUKA</name>
<organism evidence="3">
    <name type="scientific">Lotharella globosa</name>
    <dbReference type="NCBI Taxonomy" id="91324"/>
    <lineage>
        <taxon>Eukaryota</taxon>
        <taxon>Sar</taxon>
        <taxon>Rhizaria</taxon>
        <taxon>Cercozoa</taxon>
        <taxon>Chlorarachniophyceae</taxon>
        <taxon>Lotharella</taxon>
    </lineage>
</organism>
<dbReference type="SUPFAM" id="SSF51430">
    <property type="entry name" value="NAD(P)-linked oxidoreductase"/>
    <property type="match status" value="1"/>
</dbReference>
<dbReference type="EMBL" id="HBIV01042787">
    <property type="protein sequence ID" value="CAE0678289.1"/>
    <property type="molecule type" value="Transcribed_RNA"/>
</dbReference>
<feature type="domain" description="NADP-dependent oxidoreductase" evidence="2">
    <location>
        <begin position="18"/>
        <end position="309"/>
    </location>
</feature>
<dbReference type="PANTHER" id="PTHR43364:SF4">
    <property type="entry name" value="NAD(P)-LINKED OXIDOREDUCTASE SUPERFAMILY PROTEIN"/>
    <property type="match status" value="1"/>
</dbReference>
<dbReference type="Pfam" id="PF00248">
    <property type="entry name" value="Aldo_ket_red"/>
    <property type="match status" value="1"/>
</dbReference>
<protein>
    <recommendedName>
        <fullName evidence="2">NADP-dependent oxidoreductase domain-containing protein</fullName>
    </recommendedName>
</protein>
<evidence type="ECO:0000259" key="2">
    <source>
        <dbReference type="Pfam" id="PF00248"/>
    </source>
</evidence>
<dbReference type="AlphaFoldDB" id="A0A7S3ZBU0"/>